<reference evidence="2 3" key="1">
    <citation type="submission" date="2018-03" db="EMBL/GenBank/DDBJ databases">
        <title>Genomic Encyclopedia of Archaeal and Bacterial Type Strains, Phase II (KMG-II): from individual species to whole genera.</title>
        <authorList>
            <person name="Goeker M."/>
        </authorList>
    </citation>
    <scope>NUCLEOTIDE SEQUENCE [LARGE SCALE GENOMIC DNA]</scope>
    <source>
        <strain evidence="2 3">DSM 44889</strain>
    </source>
</reference>
<keyword evidence="3" id="KW-1185">Reference proteome</keyword>
<evidence type="ECO:0000313" key="3">
    <source>
        <dbReference type="Proteomes" id="UP000245469"/>
    </source>
</evidence>
<dbReference type="EMBL" id="QGDQ01000003">
    <property type="protein sequence ID" value="PWJ55382.1"/>
    <property type="molecule type" value="Genomic_DNA"/>
</dbReference>
<sequence length="242" mass="25665">MNTTATSAAVASTATAPRRGLRARLVRAGAVATLLTLPLGVGGVALAGAASAAQAKTVHTSDGRAIDALGGKHFDGFGEDGSYDQHAQAVWSAAGERFTETKHNGCNPYTYVTSVKKADPKCPGAQAKNDWNKDFLRFALANSGFKTWYMDDSDLESYKDMGVVTSLAEDPDYVPEIGDVIVWTNGDDSRFTVGIVLEARSASKVKVTVGDLNDKVTTKWINPATFTIKGQPVEGYISLDTP</sequence>
<organism evidence="2 3">
    <name type="scientific">Quadrisphaera granulorum</name>
    <dbReference type="NCBI Taxonomy" id="317664"/>
    <lineage>
        <taxon>Bacteria</taxon>
        <taxon>Bacillati</taxon>
        <taxon>Actinomycetota</taxon>
        <taxon>Actinomycetes</taxon>
        <taxon>Kineosporiales</taxon>
        <taxon>Kineosporiaceae</taxon>
        <taxon>Quadrisphaera</taxon>
    </lineage>
</organism>
<dbReference type="RefSeq" id="WP_109773020.1">
    <property type="nucleotide sequence ID" value="NZ_QGDQ01000003.1"/>
</dbReference>
<dbReference type="Proteomes" id="UP000245469">
    <property type="component" value="Unassembled WGS sequence"/>
</dbReference>
<keyword evidence="1" id="KW-1133">Transmembrane helix</keyword>
<keyword evidence="1" id="KW-0472">Membrane</keyword>
<dbReference type="AlphaFoldDB" id="A0A316ACS3"/>
<feature type="transmembrane region" description="Helical" evidence="1">
    <location>
        <begin position="28"/>
        <end position="50"/>
    </location>
</feature>
<evidence type="ECO:0000313" key="2">
    <source>
        <dbReference type="EMBL" id="PWJ55382.1"/>
    </source>
</evidence>
<name>A0A316ACS3_9ACTN</name>
<accession>A0A316ACS3</accession>
<gene>
    <name evidence="2" type="ORF">BXY45_10352</name>
</gene>
<evidence type="ECO:0000256" key="1">
    <source>
        <dbReference type="SAM" id="Phobius"/>
    </source>
</evidence>
<protein>
    <submittedName>
        <fullName evidence="2">Uncharacterized protein</fullName>
    </submittedName>
</protein>
<dbReference type="OrthoDB" id="9963321at2"/>
<proteinExistence type="predicted"/>
<comment type="caution">
    <text evidence="2">The sequence shown here is derived from an EMBL/GenBank/DDBJ whole genome shotgun (WGS) entry which is preliminary data.</text>
</comment>
<keyword evidence="1" id="KW-0812">Transmembrane</keyword>